<feature type="compositionally biased region" description="Acidic residues" evidence="1">
    <location>
        <begin position="39"/>
        <end position="55"/>
    </location>
</feature>
<organism evidence="3 4">
    <name type="scientific">Oculimacula yallundae</name>
    <dbReference type="NCBI Taxonomy" id="86028"/>
    <lineage>
        <taxon>Eukaryota</taxon>
        <taxon>Fungi</taxon>
        <taxon>Dikarya</taxon>
        <taxon>Ascomycota</taxon>
        <taxon>Pezizomycotina</taxon>
        <taxon>Leotiomycetes</taxon>
        <taxon>Helotiales</taxon>
        <taxon>Ploettnerulaceae</taxon>
        <taxon>Oculimacula</taxon>
    </lineage>
</organism>
<feature type="domain" description="AAA+ ATPase" evidence="2">
    <location>
        <begin position="494"/>
        <end position="618"/>
    </location>
</feature>
<evidence type="ECO:0000256" key="1">
    <source>
        <dbReference type="SAM" id="MobiDB-lite"/>
    </source>
</evidence>
<dbReference type="SUPFAM" id="SSF52540">
    <property type="entry name" value="P-loop containing nucleoside triphosphate hydrolases"/>
    <property type="match status" value="1"/>
</dbReference>
<proteinExistence type="predicted"/>
<dbReference type="InterPro" id="IPR003593">
    <property type="entry name" value="AAA+_ATPase"/>
</dbReference>
<feature type="region of interest" description="Disordered" evidence="1">
    <location>
        <begin position="29"/>
        <end position="55"/>
    </location>
</feature>
<feature type="region of interest" description="Disordered" evidence="1">
    <location>
        <begin position="640"/>
        <end position="661"/>
    </location>
</feature>
<dbReference type="Proteomes" id="UP001595075">
    <property type="component" value="Unassembled WGS sequence"/>
</dbReference>
<name>A0ABR4CJQ6_9HELO</name>
<dbReference type="InterPro" id="IPR003959">
    <property type="entry name" value="ATPase_AAA_core"/>
</dbReference>
<dbReference type="SMART" id="SM00382">
    <property type="entry name" value="AAA"/>
    <property type="match status" value="1"/>
</dbReference>
<evidence type="ECO:0000313" key="3">
    <source>
        <dbReference type="EMBL" id="KAL2069466.1"/>
    </source>
</evidence>
<dbReference type="Gene3D" id="3.40.50.300">
    <property type="entry name" value="P-loop containing nucleotide triphosphate hydrolases"/>
    <property type="match status" value="1"/>
</dbReference>
<accession>A0ABR4CJQ6</accession>
<comment type="caution">
    <text evidence="3">The sequence shown here is derived from an EMBL/GenBank/DDBJ whole genome shotgun (WGS) entry which is preliminary data.</text>
</comment>
<dbReference type="PANTHER" id="PTHR46411">
    <property type="entry name" value="FAMILY ATPASE, PUTATIVE-RELATED"/>
    <property type="match status" value="1"/>
</dbReference>
<dbReference type="InterPro" id="IPR054289">
    <property type="entry name" value="DUF7025"/>
</dbReference>
<dbReference type="EMBL" id="JAZHXI010000007">
    <property type="protein sequence ID" value="KAL2069466.1"/>
    <property type="molecule type" value="Genomic_DNA"/>
</dbReference>
<protein>
    <recommendedName>
        <fullName evidence="2">AAA+ ATPase domain-containing protein</fullName>
    </recommendedName>
</protein>
<dbReference type="Pfam" id="PF22942">
    <property type="entry name" value="DUF7025"/>
    <property type="match status" value="1"/>
</dbReference>
<evidence type="ECO:0000259" key="2">
    <source>
        <dbReference type="SMART" id="SM00382"/>
    </source>
</evidence>
<dbReference type="Pfam" id="PF00004">
    <property type="entry name" value="AAA"/>
    <property type="match status" value="1"/>
</dbReference>
<dbReference type="CDD" id="cd19481">
    <property type="entry name" value="RecA-like_protease"/>
    <property type="match status" value="1"/>
</dbReference>
<feature type="compositionally biased region" description="Polar residues" evidence="1">
    <location>
        <begin position="640"/>
        <end position="658"/>
    </location>
</feature>
<gene>
    <name evidence="3" type="ORF">VTL71DRAFT_14145</name>
</gene>
<evidence type="ECO:0000313" key="4">
    <source>
        <dbReference type="Proteomes" id="UP001595075"/>
    </source>
</evidence>
<reference evidence="3 4" key="1">
    <citation type="journal article" date="2024" name="Commun. Biol.">
        <title>Comparative genomic analysis of thermophilic fungi reveals convergent evolutionary adaptations and gene losses.</title>
        <authorList>
            <person name="Steindorff A.S."/>
            <person name="Aguilar-Pontes M.V."/>
            <person name="Robinson A.J."/>
            <person name="Andreopoulos B."/>
            <person name="LaButti K."/>
            <person name="Kuo A."/>
            <person name="Mondo S."/>
            <person name="Riley R."/>
            <person name="Otillar R."/>
            <person name="Haridas S."/>
            <person name="Lipzen A."/>
            <person name="Grimwood J."/>
            <person name="Schmutz J."/>
            <person name="Clum A."/>
            <person name="Reid I.D."/>
            <person name="Moisan M.C."/>
            <person name="Butler G."/>
            <person name="Nguyen T.T.M."/>
            <person name="Dewar K."/>
            <person name="Conant G."/>
            <person name="Drula E."/>
            <person name="Henrissat B."/>
            <person name="Hansel C."/>
            <person name="Singer S."/>
            <person name="Hutchinson M.I."/>
            <person name="de Vries R.P."/>
            <person name="Natvig D.O."/>
            <person name="Powell A.J."/>
            <person name="Tsang A."/>
            <person name="Grigoriev I.V."/>
        </authorList>
    </citation>
    <scope>NUCLEOTIDE SEQUENCE [LARGE SCALE GENOMIC DNA]</scope>
    <source>
        <strain evidence="3 4">CBS 494.80</strain>
    </source>
</reference>
<dbReference type="InterPro" id="IPR027417">
    <property type="entry name" value="P-loop_NTPase"/>
</dbReference>
<sequence length="721" mass="81258">MSDAGSDTVIVPLGQSIDVDPSIQRSIIVAPKAKKTTQDEGEEEESSDGADASGDEEIEEIIEGMENEAKKLYLGKENTHEGEEHEWVDRMPMAMNMRASAITAKERERSKYVVLVRMELRPRARFSKDSPVQIHSLVVQSPLLRTVLLRVFKDHPGMNTAEHKLVFQKPLIPFVHRWEALLQAAAEEEDPDTKKHMTLLLDAIKEPELDGTIATRNFCIQRDAITFDQLWMIFEPGAIVISIKDKAECAFRIVKPEIRKSKKGCWFVLDCVCTDWDGEIYGKADVQLLIPYFSGSSKITELNAIPLNVHPRKAALTSMLLARAERFQDLADVRYVRYRGTGIDRSDPCDPKKLHVDGRIVVDSDGYIRFNPGEMVTVHPFGPSKDTMEDPDIWGKRYRSDRTFFQFDKKSVSERLELSYEQKLTCRHLVRGFSLKLKRWLDFEINGVAPIIWNNIAFERLILPGDTKTLLLALAKGQRDSDEEFDDIIEGKGKGMIIQLNGPPGVGKTLTAEAVAETMRVPLYTISAGDLGVHPDHVQRGLSEAFQLARNWSAVLLLDEADVFMEKRSTNDLKRNQLVSLFLQSLEYYQGTLFLTTNRAAAFDEAFDSRVHISIDYTGLSASSRKEVWKTFLLPPSTGTVASRSESSSIPTNTQLESTPRKVSAITDSEIDEFVLIDLNGRQIKNVVKSASLLALNERGPLKAEHIRTVLRIKKAEKRGE</sequence>
<keyword evidence="4" id="KW-1185">Reference proteome</keyword>
<dbReference type="PANTHER" id="PTHR46411:SF3">
    <property type="entry name" value="AAA+ ATPASE DOMAIN-CONTAINING PROTEIN"/>
    <property type="match status" value="1"/>
</dbReference>